<feature type="non-terminal residue" evidence="9">
    <location>
        <position position="169"/>
    </location>
</feature>
<dbReference type="GO" id="GO:0032233">
    <property type="term" value="P:positive regulation of actin filament bundle assembly"/>
    <property type="evidence" value="ECO:0007669"/>
    <property type="project" value="TreeGrafter"/>
</dbReference>
<sequence length="169" mass="18910">MAGWQSYVDNLMCDGCCQEAAIVGYCDAKYVWAATAGGVFQSITKCSVIRDSLYVDGDCTMDIRTKSQGGEPTYNVAVGRAGRALVIVMGKEGVHGGTLNKKAYELALYLRRSDVKIVKGCHYGHLVSQHNHLECVQFVLHRTNFYLQLEFLYEVALLWTWLSCDEFFS</sequence>
<keyword evidence="3" id="KW-0963">Cytoplasm</keyword>
<comment type="caution">
    <text evidence="9">The sequence shown here is derived from an EMBL/GenBank/DDBJ whole genome shotgun (WGS) entry which is preliminary data.</text>
</comment>
<dbReference type="InterPro" id="IPR005454">
    <property type="entry name" value="Profilin1/2/3_vertebrate"/>
</dbReference>
<keyword evidence="5 8" id="KW-0009">Actin-binding</keyword>
<dbReference type="EMBL" id="RWIC01000527">
    <property type="protein sequence ID" value="TKC42762.1"/>
    <property type="molecule type" value="Genomic_DNA"/>
</dbReference>
<comment type="function">
    <text evidence="7">Binds to actin and affects the structure of the cytoskeleton. At high concentrations, profilin prevents the polymerization of actin, whereas it enhances it at low concentrations. By binding to PIP2, it inhibits the formation of IP3 and DG.</text>
</comment>
<dbReference type="PANTHER" id="PTHR13936:SF15">
    <property type="entry name" value="PROFILIN-2"/>
    <property type="match status" value="1"/>
</dbReference>
<gene>
    <name evidence="9" type="ORF">EI555_017430</name>
</gene>
<evidence type="ECO:0000313" key="10">
    <source>
        <dbReference type="Proteomes" id="UP000308365"/>
    </source>
</evidence>
<dbReference type="CDD" id="cd00148">
    <property type="entry name" value="PROF"/>
    <property type="match status" value="1"/>
</dbReference>
<dbReference type="PROSITE" id="PS00414">
    <property type="entry name" value="PROFILIN"/>
    <property type="match status" value="1"/>
</dbReference>
<keyword evidence="6" id="KW-0206">Cytoskeleton</keyword>
<dbReference type="GO" id="GO:0030036">
    <property type="term" value="P:actin cytoskeleton organization"/>
    <property type="evidence" value="ECO:0007669"/>
    <property type="project" value="InterPro"/>
</dbReference>
<dbReference type="InterPro" id="IPR027310">
    <property type="entry name" value="Profilin_CS"/>
</dbReference>
<dbReference type="SUPFAM" id="SSF55770">
    <property type="entry name" value="Profilin (actin-binding protein)"/>
    <property type="match status" value="1"/>
</dbReference>
<evidence type="ECO:0000256" key="5">
    <source>
        <dbReference type="ARBA" id="ARBA00023203"/>
    </source>
</evidence>
<evidence type="ECO:0000256" key="7">
    <source>
        <dbReference type="ARBA" id="ARBA00025549"/>
    </source>
</evidence>
<dbReference type="SMART" id="SM00392">
    <property type="entry name" value="PROF"/>
    <property type="match status" value="1"/>
</dbReference>
<evidence type="ECO:0000256" key="1">
    <source>
        <dbReference type="ARBA" id="ARBA00004245"/>
    </source>
</evidence>
<accession>A0A4U1F0U1</accession>
<dbReference type="PANTHER" id="PTHR13936">
    <property type="entry name" value="PROFILIN"/>
    <property type="match status" value="1"/>
</dbReference>
<dbReference type="Pfam" id="PF00235">
    <property type="entry name" value="Profilin"/>
    <property type="match status" value="1"/>
</dbReference>
<comment type="similarity">
    <text evidence="2 8">Belongs to the profilin family.</text>
</comment>
<dbReference type="GO" id="GO:0005856">
    <property type="term" value="C:cytoskeleton"/>
    <property type="evidence" value="ECO:0007669"/>
    <property type="project" value="UniProtKB-SubCell"/>
</dbReference>
<dbReference type="Gene3D" id="3.30.450.30">
    <property type="entry name" value="Dynein light chain 2a, cytoplasmic"/>
    <property type="match status" value="2"/>
</dbReference>
<evidence type="ECO:0000256" key="8">
    <source>
        <dbReference type="RuleBase" id="RU003909"/>
    </source>
</evidence>
<keyword evidence="4" id="KW-0007">Acetylation</keyword>
<organism evidence="9 10">
    <name type="scientific">Monodon monoceros</name>
    <name type="common">Narwhal</name>
    <name type="synonym">Ceratodon monodon</name>
    <dbReference type="NCBI Taxonomy" id="40151"/>
    <lineage>
        <taxon>Eukaryota</taxon>
        <taxon>Metazoa</taxon>
        <taxon>Chordata</taxon>
        <taxon>Craniata</taxon>
        <taxon>Vertebrata</taxon>
        <taxon>Euteleostomi</taxon>
        <taxon>Mammalia</taxon>
        <taxon>Eutheria</taxon>
        <taxon>Laurasiatheria</taxon>
        <taxon>Artiodactyla</taxon>
        <taxon>Whippomorpha</taxon>
        <taxon>Cetacea</taxon>
        <taxon>Odontoceti</taxon>
        <taxon>Monodontidae</taxon>
        <taxon>Monodon</taxon>
    </lineage>
</organism>
<dbReference type="InterPro" id="IPR048278">
    <property type="entry name" value="PFN"/>
</dbReference>
<evidence type="ECO:0000256" key="6">
    <source>
        <dbReference type="ARBA" id="ARBA00023212"/>
    </source>
</evidence>
<evidence type="ECO:0000256" key="2">
    <source>
        <dbReference type="ARBA" id="ARBA00010058"/>
    </source>
</evidence>
<dbReference type="GO" id="GO:0005737">
    <property type="term" value="C:cytoplasm"/>
    <property type="evidence" value="ECO:0007669"/>
    <property type="project" value="TreeGrafter"/>
</dbReference>
<evidence type="ECO:0000256" key="4">
    <source>
        <dbReference type="ARBA" id="ARBA00022990"/>
    </source>
</evidence>
<dbReference type="InterPro" id="IPR005455">
    <property type="entry name" value="PFN_euk"/>
</dbReference>
<evidence type="ECO:0000313" key="9">
    <source>
        <dbReference type="EMBL" id="TKC42762.1"/>
    </source>
</evidence>
<dbReference type="PRINTS" id="PR01639">
    <property type="entry name" value="PROFILINMAML"/>
</dbReference>
<dbReference type="GO" id="GO:0030833">
    <property type="term" value="P:regulation of actin filament polymerization"/>
    <property type="evidence" value="ECO:0007669"/>
    <property type="project" value="TreeGrafter"/>
</dbReference>
<name>A0A4U1F0U1_MONMO</name>
<dbReference type="GO" id="GO:0003779">
    <property type="term" value="F:actin binding"/>
    <property type="evidence" value="ECO:0007669"/>
    <property type="project" value="UniProtKB-KW"/>
</dbReference>
<dbReference type="AlphaFoldDB" id="A0A4U1F0U1"/>
<proteinExistence type="inferred from homology"/>
<dbReference type="InterPro" id="IPR036140">
    <property type="entry name" value="PFN_sf"/>
</dbReference>
<comment type="subcellular location">
    <subcellularLocation>
        <location evidence="1">Cytoplasm</location>
        <location evidence="1">Cytoskeleton</location>
    </subcellularLocation>
</comment>
<reference evidence="10" key="1">
    <citation type="journal article" date="2019" name="IScience">
        <title>Narwhal Genome Reveals Long-Term Low Genetic Diversity despite Current Large Abundance Size.</title>
        <authorList>
            <person name="Westbury M.V."/>
            <person name="Petersen B."/>
            <person name="Garde E."/>
            <person name="Heide-Jorgensen M.P."/>
            <person name="Lorenzen E.D."/>
        </authorList>
    </citation>
    <scope>NUCLEOTIDE SEQUENCE [LARGE SCALE GENOMIC DNA]</scope>
</reference>
<protein>
    <recommendedName>
        <fullName evidence="8">Profilin</fullName>
    </recommendedName>
</protein>
<evidence type="ECO:0000256" key="3">
    <source>
        <dbReference type="ARBA" id="ARBA00022490"/>
    </source>
</evidence>
<dbReference type="Proteomes" id="UP000308365">
    <property type="component" value="Unassembled WGS sequence"/>
</dbReference>